<name>A0ABV4WGF8_9CYAN</name>
<dbReference type="RefSeq" id="WP_413276598.1">
    <property type="nucleotide sequence ID" value="NZ_JBHFNT010000054.1"/>
</dbReference>
<dbReference type="SUPFAM" id="SSF50037">
    <property type="entry name" value="C-terminal domain of transcriptional repressors"/>
    <property type="match status" value="1"/>
</dbReference>
<comment type="caution">
    <text evidence="3">The sequence shown here is derived from an EMBL/GenBank/DDBJ whole genome shotgun (WGS) entry which is preliminary data.</text>
</comment>
<proteinExistence type="predicted"/>
<dbReference type="Gene3D" id="2.30.30.90">
    <property type="match status" value="1"/>
</dbReference>
<reference evidence="3 4" key="1">
    <citation type="submission" date="2024-09" db="EMBL/GenBank/DDBJ databases">
        <title>Floridaenema gen nov. (Aerosakkonemataceae, Aerosakkonematales ord. nov., Cyanobacteria) from benthic tropical and subtropical fresh waters, with the description of four new species.</title>
        <authorList>
            <person name="Moretto J.A."/>
            <person name="Berthold D.E."/>
            <person name="Lefler F.W."/>
            <person name="Huang I.-S."/>
            <person name="Laughinghouse H. IV."/>
        </authorList>
    </citation>
    <scope>NUCLEOTIDE SEQUENCE [LARGE SCALE GENOMIC DNA]</scope>
    <source>
        <strain evidence="3 4">BLCC-F167</strain>
    </source>
</reference>
<organism evidence="3 4">
    <name type="scientific">Floridaenema evergladense BLCC-F167</name>
    <dbReference type="NCBI Taxonomy" id="3153639"/>
    <lineage>
        <taxon>Bacteria</taxon>
        <taxon>Bacillati</taxon>
        <taxon>Cyanobacteriota</taxon>
        <taxon>Cyanophyceae</taxon>
        <taxon>Oscillatoriophycideae</taxon>
        <taxon>Aerosakkonematales</taxon>
        <taxon>Aerosakkonemataceae</taxon>
        <taxon>Floridanema</taxon>
        <taxon>Floridanema evergladense</taxon>
    </lineage>
</organism>
<dbReference type="InterPro" id="IPR038157">
    <property type="entry name" value="FeoA_core_dom"/>
</dbReference>
<protein>
    <submittedName>
        <fullName evidence="3">FeoA family protein</fullName>
    </submittedName>
</protein>
<dbReference type="InterPro" id="IPR008988">
    <property type="entry name" value="Transcriptional_repressor_C"/>
</dbReference>
<evidence type="ECO:0000256" key="1">
    <source>
        <dbReference type="ARBA" id="ARBA00023004"/>
    </source>
</evidence>
<keyword evidence="1" id="KW-0408">Iron</keyword>
<evidence type="ECO:0000313" key="4">
    <source>
        <dbReference type="Proteomes" id="UP001576780"/>
    </source>
</evidence>
<gene>
    <name evidence="3" type="ORF">ACE1CA_06445</name>
</gene>
<dbReference type="EMBL" id="JBHFNT010000054">
    <property type="protein sequence ID" value="MFB2834157.1"/>
    <property type="molecule type" value="Genomic_DNA"/>
</dbReference>
<dbReference type="Proteomes" id="UP001576780">
    <property type="component" value="Unassembled WGS sequence"/>
</dbReference>
<sequence>MLNQGFTVCLSSLELLEPHEQGVVSSFRNLSETTIQKVIAMGIKLGSVVSLQQRYPTFIVKVGNISIALDKEIARAIVVRINQ</sequence>
<keyword evidence="4" id="KW-1185">Reference proteome</keyword>
<dbReference type="Pfam" id="PF04023">
    <property type="entry name" value="FeoA"/>
    <property type="match status" value="1"/>
</dbReference>
<evidence type="ECO:0000259" key="2">
    <source>
        <dbReference type="SMART" id="SM00899"/>
    </source>
</evidence>
<evidence type="ECO:0000313" key="3">
    <source>
        <dbReference type="EMBL" id="MFB2834157.1"/>
    </source>
</evidence>
<dbReference type="InterPro" id="IPR007167">
    <property type="entry name" value="Fe-transptr_FeoA-like"/>
</dbReference>
<dbReference type="SMART" id="SM00899">
    <property type="entry name" value="FeoA"/>
    <property type="match status" value="1"/>
</dbReference>
<feature type="domain" description="Ferrous iron transporter FeoA-like" evidence="2">
    <location>
        <begin position="11"/>
        <end position="81"/>
    </location>
</feature>
<accession>A0ABV4WGF8</accession>